<dbReference type="AlphaFoldDB" id="A0A1I8F9B2"/>
<accession>A0A1I8F9B2</accession>
<reference evidence="4" key="1">
    <citation type="submission" date="2016-11" db="UniProtKB">
        <authorList>
            <consortium name="WormBaseParasite"/>
        </authorList>
    </citation>
    <scope>IDENTIFICATION</scope>
</reference>
<name>A0A1I8F9B2_9PLAT</name>
<dbReference type="InterPro" id="IPR036390">
    <property type="entry name" value="WH_DNA-bd_sf"/>
</dbReference>
<dbReference type="InterPro" id="IPR000591">
    <property type="entry name" value="DEP_dom"/>
</dbReference>
<feature type="domain" description="DEP" evidence="2">
    <location>
        <begin position="1"/>
        <end position="50"/>
    </location>
</feature>
<protein>
    <submittedName>
        <fullName evidence="4">DEP domain-containing protein</fullName>
    </submittedName>
</protein>
<dbReference type="Gene3D" id="1.10.10.10">
    <property type="entry name" value="Winged helix-like DNA-binding domain superfamily/Winged helix DNA-binding domain"/>
    <property type="match status" value="1"/>
</dbReference>
<keyword evidence="3" id="KW-1185">Reference proteome</keyword>
<organism evidence="3 4">
    <name type="scientific">Macrostomum lignano</name>
    <dbReference type="NCBI Taxonomy" id="282301"/>
    <lineage>
        <taxon>Eukaryota</taxon>
        <taxon>Metazoa</taxon>
        <taxon>Spiralia</taxon>
        <taxon>Lophotrochozoa</taxon>
        <taxon>Platyhelminthes</taxon>
        <taxon>Rhabditophora</taxon>
        <taxon>Macrostomorpha</taxon>
        <taxon>Macrostomida</taxon>
        <taxon>Macrostomidae</taxon>
        <taxon>Macrostomum</taxon>
    </lineage>
</organism>
<feature type="region of interest" description="Disordered" evidence="1">
    <location>
        <begin position="72"/>
        <end position="126"/>
    </location>
</feature>
<proteinExistence type="predicted"/>
<evidence type="ECO:0000313" key="3">
    <source>
        <dbReference type="Proteomes" id="UP000095280"/>
    </source>
</evidence>
<evidence type="ECO:0000256" key="1">
    <source>
        <dbReference type="SAM" id="MobiDB-lite"/>
    </source>
</evidence>
<evidence type="ECO:0000259" key="2">
    <source>
        <dbReference type="PROSITE" id="PS50186"/>
    </source>
</evidence>
<dbReference type="SUPFAM" id="SSF46785">
    <property type="entry name" value="Winged helix' DNA-binding domain"/>
    <property type="match status" value="1"/>
</dbReference>
<sequence length="139" mass="15306">MCSWLQANADADDAQEASHLATMLATHGYIIPVEGHQLAVRNDSFLLSISNSMSMARGNATVWSVESWKVRRGSGSCTDRPGHREQHRAGHAQALPAKRPKKPSQRPAKFSHTERPDQPVEACESDMHADKLRAALARL</sequence>
<dbReference type="GO" id="GO:0035556">
    <property type="term" value="P:intracellular signal transduction"/>
    <property type="evidence" value="ECO:0007669"/>
    <property type="project" value="InterPro"/>
</dbReference>
<dbReference type="InterPro" id="IPR036388">
    <property type="entry name" value="WH-like_DNA-bd_sf"/>
</dbReference>
<dbReference type="PROSITE" id="PS50186">
    <property type="entry name" value="DEP"/>
    <property type="match status" value="1"/>
</dbReference>
<evidence type="ECO:0000313" key="4">
    <source>
        <dbReference type="WBParaSite" id="maker-unitig_24145-snap-gene-0.3-mRNA-1"/>
    </source>
</evidence>
<dbReference type="WBParaSite" id="maker-unitig_24145-snap-gene-0.3-mRNA-1">
    <property type="protein sequence ID" value="maker-unitig_24145-snap-gene-0.3-mRNA-1"/>
    <property type="gene ID" value="maker-unitig_24145-snap-gene-0.3"/>
</dbReference>
<dbReference type="Proteomes" id="UP000095280">
    <property type="component" value="Unplaced"/>
</dbReference>